<dbReference type="NCBIfam" id="TIGR01648">
    <property type="entry name" value="hnRNP-R-Q"/>
    <property type="match status" value="1"/>
</dbReference>
<reference evidence="8 9" key="1">
    <citation type="submission" date="2020-04" db="EMBL/GenBank/DDBJ databases">
        <authorList>
            <person name="Laetsch R D."/>
            <person name="Stevens L."/>
            <person name="Kumar S."/>
            <person name="Blaxter L. M."/>
        </authorList>
    </citation>
    <scope>NUCLEOTIDE SEQUENCE [LARGE SCALE GENOMIC DNA]</scope>
</reference>
<evidence type="ECO:0000256" key="4">
    <source>
        <dbReference type="ARBA" id="ARBA00022884"/>
    </source>
</evidence>
<dbReference type="PROSITE" id="PS50102">
    <property type="entry name" value="RRM"/>
    <property type="match status" value="3"/>
</dbReference>
<organism evidence="8 9">
    <name type="scientific">Caenorhabditis bovis</name>
    <dbReference type="NCBI Taxonomy" id="2654633"/>
    <lineage>
        <taxon>Eukaryota</taxon>
        <taxon>Metazoa</taxon>
        <taxon>Ecdysozoa</taxon>
        <taxon>Nematoda</taxon>
        <taxon>Chromadorea</taxon>
        <taxon>Rhabditida</taxon>
        <taxon>Rhabditina</taxon>
        <taxon>Rhabditomorpha</taxon>
        <taxon>Rhabditoidea</taxon>
        <taxon>Rhabditidae</taxon>
        <taxon>Peloderinae</taxon>
        <taxon>Caenorhabditis</taxon>
    </lineage>
</organism>
<protein>
    <recommendedName>
        <fullName evidence="7">RRM domain-containing protein</fullName>
    </recommendedName>
</protein>
<dbReference type="FunFam" id="3.30.70.330:FF:000213">
    <property type="entry name" value="Uncharacterized protein, isoform R"/>
    <property type="match status" value="1"/>
</dbReference>
<dbReference type="EMBL" id="CADEPM010000011">
    <property type="protein sequence ID" value="CAB3410825.1"/>
    <property type="molecule type" value="Genomic_DNA"/>
</dbReference>
<dbReference type="FunFam" id="3.30.70.330:FF:001056">
    <property type="entry name" value="HnRNP A1 homolog"/>
    <property type="match status" value="1"/>
</dbReference>
<comment type="subcellular location">
    <subcellularLocation>
        <location evidence="1">Cytoplasm</location>
    </subcellularLocation>
</comment>
<dbReference type="Proteomes" id="UP000494206">
    <property type="component" value="Unassembled WGS sequence"/>
</dbReference>
<dbReference type="CDD" id="cd12249">
    <property type="entry name" value="RRM1_hnRNPR_like"/>
    <property type="match status" value="1"/>
</dbReference>
<feature type="region of interest" description="Disordered" evidence="6">
    <location>
        <begin position="424"/>
        <end position="445"/>
    </location>
</feature>
<dbReference type="GO" id="GO:0003723">
    <property type="term" value="F:RNA binding"/>
    <property type="evidence" value="ECO:0007669"/>
    <property type="project" value="UniProtKB-UniRule"/>
</dbReference>
<feature type="region of interest" description="Disordered" evidence="6">
    <location>
        <begin position="1"/>
        <end position="33"/>
    </location>
</feature>
<dbReference type="InterPro" id="IPR035979">
    <property type="entry name" value="RBD_domain_sf"/>
</dbReference>
<keyword evidence="2" id="KW-0963">Cytoplasm</keyword>
<dbReference type="CDD" id="cd21039">
    <property type="entry name" value="NURR"/>
    <property type="match status" value="1"/>
</dbReference>
<proteinExistence type="predicted"/>
<evidence type="ECO:0000256" key="2">
    <source>
        <dbReference type="ARBA" id="ARBA00022490"/>
    </source>
</evidence>
<feature type="domain" description="RRM" evidence="7">
    <location>
        <begin position="260"/>
        <end position="343"/>
    </location>
</feature>
<keyword evidence="9" id="KW-1185">Reference proteome</keyword>
<sequence>MTDVKQEVKQEVVENTNGAENGAAETPAPANNFEENEDYKKLISLKVKPPVAEAIVEIYQSGLLSPEDFDERAIEMINSITVDQAKYIFKEIAASKLFGVSTKSLYVTSLIRSFKDRVRQQGAAAVLSGKLIHGPDQASLEAILARTGYPIEVTIGQRKYGGPPPDWDGPATGPSGQGHEIYVGHIPTELFEDTLIPLFEQVGKIWDLRLMMDPVTGMSRGYAFITFCEKNDAAEAAKKYDGHDILPGKSIKVNVSVANTRLFIGNIPKTKSKDEILEELKSHADGVTDVIIYSVPDNDKIKNRGFCFVDFIDHKTASDVKRKISQMKIRPFNVEVYVDWAEQQEEPDDETMSKVKVLYIRNIKEAVTEEKLTEIFKEFGELERVKKVKDYAFIHFNEREDCLKAMEAWNGKELEGTVVEASLAKPPQDKKKKPMIRGRGYQHGGPGMYGGPRGGAMRGGGGGPGYHPNPYEMGMGWGGGYGGPDMYGAYGGGFGGAYGDYGFGFGFRGARGAPRGMRGFPRGFGNNRRGRGKRPGDGRGGPASKRDNGKQDFSADVNMSTF</sequence>
<evidence type="ECO:0000313" key="9">
    <source>
        <dbReference type="Proteomes" id="UP000494206"/>
    </source>
</evidence>
<dbReference type="FunFam" id="3.30.70.330:FF:000887">
    <property type="entry name" value="HnRNP A1 homolog"/>
    <property type="match status" value="1"/>
</dbReference>
<evidence type="ECO:0000256" key="6">
    <source>
        <dbReference type="SAM" id="MobiDB-lite"/>
    </source>
</evidence>
<evidence type="ECO:0000259" key="7">
    <source>
        <dbReference type="PROSITE" id="PS50102"/>
    </source>
</evidence>
<dbReference type="OrthoDB" id="3800936at2759"/>
<dbReference type="AlphaFoldDB" id="A0A8S1FAF1"/>
<feature type="compositionally biased region" description="Basic and acidic residues" evidence="6">
    <location>
        <begin position="1"/>
        <end position="12"/>
    </location>
</feature>
<dbReference type="Pfam" id="PF00076">
    <property type="entry name" value="RRM_1"/>
    <property type="match status" value="3"/>
</dbReference>
<dbReference type="CDD" id="cd12251">
    <property type="entry name" value="RRM3_hnRNPR_like"/>
    <property type="match status" value="1"/>
</dbReference>
<name>A0A8S1FAF1_9PELO</name>
<dbReference type="InterPro" id="IPR012677">
    <property type="entry name" value="Nucleotide-bd_a/b_plait_sf"/>
</dbReference>
<dbReference type="Gene3D" id="3.30.70.330">
    <property type="match status" value="3"/>
</dbReference>
<feature type="domain" description="RRM" evidence="7">
    <location>
        <begin position="356"/>
        <end position="426"/>
    </location>
</feature>
<evidence type="ECO:0000256" key="1">
    <source>
        <dbReference type="ARBA" id="ARBA00004496"/>
    </source>
</evidence>
<evidence type="ECO:0000256" key="5">
    <source>
        <dbReference type="PROSITE-ProRule" id="PRU00176"/>
    </source>
</evidence>
<comment type="caution">
    <text evidence="8">The sequence shown here is derived from an EMBL/GenBank/DDBJ whole genome shotgun (WGS) entry which is preliminary data.</text>
</comment>
<dbReference type="CDD" id="cd12250">
    <property type="entry name" value="RRM2_hnRNPR_like"/>
    <property type="match status" value="1"/>
</dbReference>
<dbReference type="Pfam" id="PF18360">
    <property type="entry name" value="hnRNP_Q_AcD"/>
    <property type="match status" value="1"/>
</dbReference>
<keyword evidence="3" id="KW-0677">Repeat</keyword>
<feature type="domain" description="RRM" evidence="7">
    <location>
        <begin position="179"/>
        <end position="258"/>
    </location>
</feature>
<keyword evidence="4 5" id="KW-0694">RNA-binding</keyword>
<dbReference type="InterPro" id="IPR000504">
    <property type="entry name" value="RRM_dom"/>
</dbReference>
<evidence type="ECO:0000256" key="3">
    <source>
        <dbReference type="ARBA" id="ARBA00022737"/>
    </source>
</evidence>
<feature type="region of interest" description="Disordered" evidence="6">
    <location>
        <begin position="516"/>
        <end position="562"/>
    </location>
</feature>
<accession>A0A8S1FAF1</accession>
<dbReference type="PANTHER" id="PTHR21245">
    <property type="entry name" value="HETEROGENEOUS NUCLEAR RIBONUCLEOPROTEIN"/>
    <property type="match status" value="1"/>
</dbReference>
<dbReference type="SMART" id="SM00360">
    <property type="entry name" value="RRM"/>
    <property type="match status" value="3"/>
</dbReference>
<dbReference type="SUPFAM" id="SSF54928">
    <property type="entry name" value="RNA-binding domain, RBD"/>
    <property type="match status" value="3"/>
</dbReference>
<dbReference type="InterPro" id="IPR041337">
    <property type="entry name" value="hnRNP_Q_AcD"/>
</dbReference>
<gene>
    <name evidence="8" type="ORF">CBOVIS_LOCUS12289</name>
</gene>
<evidence type="ECO:0000313" key="8">
    <source>
        <dbReference type="EMBL" id="CAB3410825.1"/>
    </source>
</evidence>
<dbReference type="InterPro" id="IPR006535">
    <property type="entry name" value="HnRNP_R/Q_splicing_fac"/>
</dbReference>
<dbReference type="GO" id="GO:0005737">
    <property type="term" value="C:cytoplasm"/>
    <property type="evidence" value="ECO:0007669"/>
    <property type="project" value="UniProtKB-SubCell"/>
</dbReference>
<feature type="compositionally biased region" description="Low complexity" evidence="6">
    <location>
        <begin position="516"/>
        <end position="527"/>
    </location>
</feature>